<dbReference type="InterPro" id="IPR036770">
    <property type="entry name" value="Ankyrin_rpt-contain_sf"/>
</dbReference>
<dbReference type="Pfam" id="PF12776">
    <property type="entry name" value="Myb_DNA-bind_3"/>
    <property type="match status" value="1"/>
</dbReference>
<proteinExistence type="predicted"/>
<keyword evidence="4" id="KW-1185">Reference proteome</keyword>
<dbReference type="InterPro" id="IPR024752">
    <property type="entry name" value="Myb/SANT-like_dom"/>
</dbReference>
<name>A0A139A1Z3_GONPJ</name>
<evidence type="ECO:0000256" key="1">
    <source>
        <dbReference type="SAM" id="MobiDB-lite"/>
    </source>
</evidence>
<sequence length="532" mass="58862">MTKAGTIPQGKDGTGRDSARKADKKHWSRKEDGCLLDLLCESRKDANAAKNRFSSQQWTRVMDKFLEQFPQPTISQYQFSNHAKFLKKKFENIQAARAERGLGWDSTSFRITAAEGVWTRLKKDNAAKYEKYHPLRKGWPLYPKASLLYKGYVIDGRNATSGEADAPLSLGDGSPSASIENIGAGKIESNEKSGYNANKAYQPFPPTHMSPTLNAQLIEAVESGNDTDVQRLIEAGASPNARKKVTIRARVWNPLGGFEWKKDSVNCESALVLAVLHSRVEIARLLLEKGAMVDGVVRWKISNWFCDRNWTLKEWQQGRWIWTCSFPSVLALGMGHGGKCTSCYGYSGDIPNMHGKLDISRSGGTLKLKHPVPVDDIFSALTIHPNIEIIRLLLKYGARFTDVELAALHKIPSQNFLSNLVAQNCIASPWSTIGMLVPGTVAYAVKHLTQEKSGGPSSHARKKRKAASDTAELRARIASLDKDNASLHQRETLLLEEIAALHASNSTLQLENKKLRSDISVGGGSKRKRLGE</sequence>
<dbReference type="PANTHER" id="PTHR46934:SF9">
    <property type="entry name" value="MYB_SANT-LIKE DOMAIN-CONTAINING PROTEIN"/>
    <property type="match status" value="1"/>
</dbReference>
<feature type="region of interest" description="Disordered" evidence="1">
    <location>
        <begin position="1"/>
        <end position="29"/>
    </location>
</feature>
<feature type="domain" description="Myb/SANT-like" evidence="2">
    <location>
        <begin position="26"/>
        <end position="120"/>
    </location>
</feature>
<reference evidence="3 4" key="1">
    <citation type="journal article" date="2015" name="Genome Biol. Evol.">
        <title>Phylogenomic analyses indicate that early fungi evolved digesting cell walls of algal ancestors of land plants.</title>
        <authorList>
            <person name="Chang Y."/>
            <person name="Wang S."/>
            <person name="Sekimoto S."/>
            <person name="Aerts A.L."/>
            <person name="Choi C."/>
            <person name="Clum A."/>
            <person name="LaButti K.M."/>
            <person name="Lindquist E.A."/>
            <person name="Yee Ngan C."/>
            <person name="Ohm R.A."/>
            <person name="Salamov A.A."/>
            <person name="Grigoriev I.V."/>
            <person name="Spatafora J.W."/>
            <person name="Berbee M.L."/>
        </authorList>
    </citation>
    <scope>NUCLEOTIDE SEQUENCE [LARGE SCALE GENOMIC DNA]</scope>
    <source>
        <strain evidence="3 4">JEL478</strain>
    </source>
</reference>
<evidence type="ECO:0000313" key="3">
    <source>
        <dbReference type="EMBL" id="KXS10761.1"/>
    </source>
</evidence>
<dbReference type="OrthoDB" id="2179417at2759"/>
<gene>
    <name evidence="3" type="ORF">M427DRAFT_461055</name>
</gene>
<dbReference type="SUPFAM" id="SSF48403">
    <property type="entry name" value="Ankyrin repeat"/>
    <property type="match status" value="1"/>
</dbReference>
<evidence type="ECO:0000259" key="2">
    <source>
        <dbReference type="Pfam" id="PF12776"/>
    </source>
</evidence>
<dbReference type="Gene3D" id="1.25.40.20">
    <property type="entry name" value="Ankyrin repeat-containing domain"/>
    <property type="match status" value="1"/>
</dbReference>
<dbReference type="EMBL" id="KQ965814">
    <property type="protein sequence ID" value="KXS10761.1"/>
    <property type="molecule type" value="Genomic_DNA"/>
</dbReference>
<evidence type="ECO:0000313" key="4">
    <source>
        <dbReference type="Proteomes" id="UP000070544"/>
    </source>
</evidence>
<organism evidence="3 4">
    <name type="scientific">Gonapodya prolifera (strain JEL478)</name>
    <name type="common">Monoblepharis prolifera</name>
    <dbReference type="NCBI Taxonomy" id="1344416"/>
    <lineage>
        <taxon>Eukaryota</taxon>
        <taxon>Fungi</taxon>
        <taxon>Fungi incertae sedis</taxon>
        <taxon>Chytridiomycota</taxon>
        <taxon>Chytridiomycota incertae sedis</taxon>
        <taxon>Monoblepharidomycetes</taxon>
        <taxon>Monoblepharidales</taxon>
        <taxon>Gonapodyaceae</taxon>
        <taxon>Gonapodya</taxon>
    </lineage>
</organism>
<dbReference type="AlphaFoldDB" id="A0A139A1Z3"/>
<dbReference type="Proteomes" id="UP000070544">
    <property type="component" value="Unassembled WGS sequence"/>
</dbReference>
<protein>
    <recommendedName>
        <fullName evidence="2">Myb/SANT-like domain-containing protein</fullName>
    </recommendedName>
</protein>
<dbReference type="PANTHER" id="PTHR46934">
    <property type="entry name" value="MYB_DNA-BIND_3 DOMAIN-CONTAINING PROTEIN-RELATED"/>
    <property type="match status" value="1"/>
</dbReference>
<accession>A0A139A1Z3</accession>